<name>A0A6P0UV60_9FLAO</name>
<evidence type="ECO:0000313" key="1">
    <source>
        <dbReference type="EMBL" id="NER14286.1"/>
    </source>
</evidence>
<reference evidence="1 2" key="1">
    <citation type="submission" date="2020-01" db="EMBL/GenBank/DDBJ databases">
        <title>Leptobacterium flavescens.</title>
        <authorList>
            <person name="Wang G."/>
        </authorList>
    </citation>
    <scope>NUCLEOTIDE SEQUENCE [LARGE SCALE GENOMIC DNA]</scope>
    <source>
        <strain evidence="1 2">KCTC 22160</strain>
    </source>
</reference>
<keyword evidence="2" id="KW-1185">Reference proteome</keyword>
<gene>
    <name evidence="1" type="ORF">GWK08_12605</name>
</gene>
<dbReference type="EMBL" id="JAABOO010000003">
    <property type="protein sequence ID" value="NER14286.1"/>
    <property type="molecule type" value="Genomic_DNA"/>
</dbReference>
<sequence length="60" mass="7151">MLYKKKEYPEKHILLRAIDLTSGDVICEGYNYDLIVEKAEKSKKDYILDFITDPEFNFVF</sequence>
<dbReference type="AlphaFoldDB" id="A0A6P0UV60"/>
<protein>
    <submittedName>
        <fullName evidence="1">Uncharacterized protein</fullName>
    </submittedName>
</protein>
<evidence type="ECO:0000313" key="2">
    <source>
        <dbReference type="Proteomes" id="UP000468581"/>
    </source>
</evidence>
<organism evidence="1 2">
    <name type="scientific">Leptobacterium flavescens</name>
    <dbReference type="NCBI Taxonomy" id="472055"/>
    <lineage>
        <taxon>Bacteria</taxon>
        <taxon>Pseudomonadati</taxon>
        <taxon>Bacteroidota</taxon>
        <taxon>Flavobacteriia</taxon>
        <taxon>Flavobacteriales</taxon>
        <taxon>Flavobacteriaceae</taxon>
        <taxon>Leptobacterium</taxon>
    </lineage>
</organism>
<proteinExistence type="predicted"/>
<dbReference type="Proteomes" id="UP000468581">
    <property type="component" value="Unassembled WGS sequence"/>
</dbReference>
<dbReference type="RefSeq" id="WP_163607578.1">
    <property type="nucleotide sequence ID" value="NZ_JAABOO010000003.1"/>
</dbReference>
<accession>A0A6P0UV60</accession>
<comment type="caution">
    <text evidence="1">The sequence shown here is derived from an EMBL/GenBank/DDBJ whole genome shotgun (WGS) entry which is preliminary data.</text>
</comment>